<evidence type="ECO:0000313" key="11">
    <source>
        <dbReference type="Proteomes" id="UP000292958"/>
    </source>
</evidence>
<accession>A0A4Q7YQG0</accession>
<dbReference type="Gene3D" id="2.60.40.1120">
    <property type="entry name" value="Carboxypeptidase-like, regulatory domain"/>
    <property type="match status" value="1"/>
</dbReference>
<gene>
    <name evidence="10" type="ORF">BDD14_1332</name>
</gene>
<dbReference type="Gene3D" id="2.40.170.20">
    <property type="entry name" value="TonB-dependent receptor, beta-barrel domain"/>
    <property type="match status" value="1"/>
</dbReference>
<dbReference type="SUPFAM" id="SSF56935">
    <property type="entry name" value="Porins"/>
    <property type="match status" value="1"/>
</dbReference>
<dbReference type="InterPro" id="IPR008969">
    <property type="entry name" value="CarboxyPept-like_regulatory"/>
</dbReference>
<feature type="region of interest" description="Disordered" evidence="7">
    <location>
        <begin position="735"/>
        <end position="764"/>
    </location>
</feature>
<dbReference type="PROSITE" id="PS01156">
    <property type="entry name" value="TONB_DEPENDENT_REC_2"/>
    <property type="match status" value="1"/>
</dbReference>
<dbReference type="GO" id="GO:0009279">
    <property type="term" value="C:cell outer membrane"/>
    <property type="evidence" value="ECO:0007669"/>
    <property type="project" value="UniProtKB-SubCell"/>
</dbReference>
<evidence type="ECO:0000256" key="8">
    <source>
        <dbReference type="SAM" id="SignalP"/>
    </source>
</evidence>
<name>A0A4Q7YQG0_9BACT</name>
<dbReference type="OrthoDB" id="97893at2"/>
<keyword evidence="11" id="KW-1185">Reference proteome</keyword>
<evidence type="ECO:0000256" key="3">
    <source>
        <dbReference type="ARBA" id="ARBA00022452"/>
    </source>
</evidence>
<evidence type="ECO:0000256" key="2">
    <source>
        <dbReference type="ARBA" id="ARBA00022448"/>
    </source>
</evidence>
<comment type="subcellular location">
    <subcellularLocation>
        <location evidence="1">Cell outer membrane</location>
        <topology evidence="1">Multi-pass membrane protein</topology>
    </subcellularLocation>
</comment>
<keyword evidence="6" id="KW-0998">Cell outer membrane</keyword>
<keyword evidence="2" id="KW-0813">Transport</keyword>
<dbReference type="GO" id="GO:0004180">
    <property type="term" value="F:carboxypeptidase activity"/>
    <property type="evidence" value="ECO:0007669"/>
    <property type="project" value="UniProtKB-KW"/>
</dbReference>
<evidence type="ECO:0000256" key="7">
    <source>
        <dbReference type="SAM" id="MobiDB-lite"/>
    </source>
</evidence>
<dbReference type="PANTHER" id="PTHR30069:SF46">
    <property type="entry name" value="OAR PROTEIN"/>
    <property type="match status" value="1"/>
</dbReference>
<reference evidence="10 11" key="1">
    <citation type="submission" date="2019-02" db="EMBL/GenBank/DDBJ databases">
        <title>Genomic Encyclopedia of Archaeal and Bacterial Type Strains, Phase II (KMG-II): from individual species to whole genera.</title>
        <authorList>
            <person name="Goeker M."/>
        </authorList>
    </citation>
    <scope>NUCLEOTIDE SEQUENCE [LARGE SCALE GENOMIC DNA]</scope>
    <source>
        <strain evidence="10 11">DSM 18101</strain>
    </source>
</reference>
<evidence type="ECO:0000256" key="1">
    <source>
        <dbReference type="ARBA" id="ARBA00004571"/>
    </source>
</evidence>
<evidence type="ECO:0000259" key="9">
    <source>
        <dbReference type="Pfam" id="PF25183"/>
    </source>
</evidence>
<comment type="caution">
    <text evidence="10">The sequence shown here is derived from an EMBL/GenBank/DDBJ whole genome shotgun (WGS) entry which is preliminary data.</text>
</comment>
<dbReference type="Pfam" id="PF13620">
    <property type="entry name" value="CarboxypepD_reg"/>
    <property type="match status" value="1"/>
</dbReference>
<dbReference type="AlphaFoldDB" id="A0A4Q7YQG0"/>
<protein>
    <submittedName>
        <fullName evidence="10">Carboxypeptidase family protein</fullName>
    </submittedName>
</protein>
<keyword evidence="4" id="KW-0812">Transmembrane</keyword>
<evidence type="ECO:0000256" key="4">
    <source>
        <dbReference type="ARBA" id="ARBA00022692"/>
    </source>
</evidence>
<feature type="chain" id="PRO_5020473697" evidence="8">
    <location>
        <begin position="24"/>
        <end position="1129"/>
    </location>
</feature>
<feature type="domain" description="TonB-dependent transporter Oar-like beta-barrel" evidence="9">
    <location>
        <begin position="249"/>
        <end position="1122"/>
    </location>
</feature>
<keyword evidence="8" id="KW-0732">Signal</keyword>
<dbReference type="Proteomes" id="UP000292958">
    <property type="component" value="Unassembled WGS sequence"/>
</dbReference>
<dbReference type="GO" id="GO:0015344">
    <property type="term" value="F:siderophore uptake transmembrane transporter activity"/>
    <property type="evidence" value="ECO:0007669"/>
    <property type="project" value="TreeGrafter"/>
</dbReference>
<dbReference type="EMBL" id="SHKW01000001">
    <property type="protein sequence ID" value="RZU39927.1"/>
    <property type="molecule type" value="Genomic_DNA"/>
</dbReference>
<evidence type="ECO:0000256" key="5">
    <source>
        <dbReference type="ARBA" id="ARBA00023136"/>
    </source>
</evidence>
<dbReference type="RefSeq" id="WP_130418071.1">
    <property type="nucleotide sequence ID" value="NZ_SHKW01000001.1"/>
</dbReference>
<dbReference type="Pfam" id="PF25183">
    <property type="entry name" value="OMP_b-brl_4"/>
    <property type="match status" value="1"/>
</dbReference>
<feature type="signal peptide" evidence="8">
    <location>
        <begin position="1"/>
        <end position="23"/>
    </location>
</feature>
<keyword evidence="5" id="KW-0472">Membrane</keyword>
<dbReference type="InterPro" id="IPR057601">
    <property type="entry name" value="Oar-like_b-barrel"/>
</dbReference>
<sequence length="1129" mass="121573">MRRYRYCVAVMAVLCLFSGWLCAQNVTGAVSGIVTDPSGAVIPGAMVIVHNVGTGVDTMATTNDVGLYSARFLPIGQYQVTVSAPGFSTAKFNPFTLEINQTAKFDARLQLGNLTTVADVSAAVAPILNTNDSSLGISLSTNEIANIPLNGRNFSSVTLFQPGAIATDPQGMTGNNAIERSTFNNGVASVNGNRNQANYYTLDGADLNEPQNNLIAYNPAPDAIAEVHVISANAPATYGNANGGAVISVLKSGTNQFHGSAYAFLQNQNLNANSWSNKHANPIIAINPYTQTMFGGTFGGPIKKDKIFFFVDYEGARSHTGGLQQASVLPSAMRNGDFSSLLRATDPIQLYDTQNDFAPYTNNQVAVLNPVAKYLFAHPELYPLDNAAPTDGLLQNNFQGPQRKFVRNDQGDAKVEWAASQSNKFTVFYSQSNAGDTQTSLIPIFFPPQNVYPTKLGGGSWIHTFSPAIVNEARFGFTRVRWDNGIPTDPSGTFGLNGNSIVGIPFGAQSYPGFSGQSLGNNASFLGANANIQVLRDNTFNYYDNLTWQRGRHLLSIGVQATRYQQNYINSSNFGFLGEFDYSGAFTGLPGGAGYGPADFVLDRVAESRLGSSIGLVGNRQWRTAGYIQDDWKATDSLTVNIGLRYEFDQPWYEVNNKTANVDLSTGTVEYAGSIPAGAPAGSKLCATRACYNPNFAQWMPRIGFALQVAPRMVVRGGYGATSFFEGNAGNQRLTSSPPFAQGSDLVATKPSQGNPGSPFRIEDGFTPQFSATSQYSVWPQNIQPAYIHQYSLTTEFALSNKTSLTVGYLGESGHHLIDYRNANQLTQAQAQIIAAAALPDGAPVPAAAQAPYASLVGQNGALLVTESAAMMNYNGGQLTVRHHADRGFEYTVNYTYAKAMTNSAGNYGQPGISGSTGAFQDAYNPQADYAPSGQDVRHNVNAVGVYALPFGRDQLYGTHMNRALDLVAGGWKISSSVIAFTGLPITIQAPNVSNTNNNFSTARANHYRKLIIRNRSIDNWWGTDLSATPCNGPDNGICAYGVAAPNTFGTASTNSERVPRFAQIDASAFKDFHITEKHLIGFRVDAFNLFNIASYQNPDNSVTDEKFGQITNTRSKERNLQLNLHYAF</sequence>
<keyword evidence="3" id="KW-1134">Transmembrane beta strand</keyword>
<keyword evidence="10" id="KW-0645">Protease</keyword>
<dbReference type="InterPro" id="IPR039426">
    <property type="entry name" value="TonB-dep_rcpt-like"/>
</dbReference>
<dbReference type="InterPro" id="IPR036942">
    <property type="entry name" value="Beta-barrel_TonB_sf"/>
</dbReference>
<dbReference type="SUPFAM" id="SSF49464">
    <property type="entry name" value="Carboxypeptidase regulatory domain-like"/>
    <property type="match status" value="1"/>
</dbReference>
<keyword evidence="10" id="KW-0121">Carboxypeptidase</keyword>
<dbReference type="InterPro" id="IPR010917">
    <property type="entry name" value="TonB_rcpt_CS"/>
</dbReference>
<dbReference type="GO" id="GO:0044718">
    <property type="term" value="P:siderophore transmembrane transport"/>
    <property type="evidence" value="ECO:0007669"/>
    <property type="project" value="TreeGrafter"/>
</dbReference>
<dbReference type="PANTHER" id="PTHR30069">
    <property type="entry name" value="TONB-DEPENDENT OUTER MEMBRANE RECEPTOR"/>
    <property type="match status" value="1"/>
</dbReference>
<evidence type="ECO:0000256" key="6">
    <source>
        <dbReference type="ARBA" id="ARBA00023237"/>
    </source>
</evidence>
<evidence type="ECO:0000313" key="10">
    <source>
        <dbReference type="EMBL" id="RZU39927.1"/>
    </source>
</evidence>
<proteinExistence type="predicted"/>
<organism evidence="10 11">
    <name type="scientific">Edaphobacter modestus</name>
    <dbReference type="NCBI Taxonomy" id="388466"/>
    <lineage>
        <taxon>Bacteria</taxon>
        <taxon>Pseudomonadati</taxon>
        <taxon>Acidobacteriota</taxon>
        <taxon>Terriglobia</taxon>
        <taxon>Terriglobales</taxon>
        <taxon>Acidobacteriaceae</taxon>
        <taxon>Edaphobacter</taxon>
    </lineage>
</organism>
<keyword evidence="10" id="KW-0378">Hydrolase</keyword>